<organism evidence="3 4">
    <name type="scientific">Allacma fusca</name>
    <dbReference type="NCBI Taxonomy" id="39272"/>
    <lineage>
        <taxon>Eukaryota</taxon>
        <taxon>Metazoa</taxon>
        <taxon>Ecdysozoa</taxon>
        <taxon>Arthropoda</taxon>
        <taxon>Hexapoda</taxon>
        <taxon>Collembola</taxon>
        <taxon>Symphypleona</taxon>
        <taxon>Sminthuridae</taxon>
        <taxon>Allacma</taxon>
    </lineage>
</organism>
<keyword evidence="2" id="KW-0812">Transmembrane</keyword>
<evidence type="ECO:0000256" key="1">
    <source>
        <dbReference type="SAM" id="MobiDB-lite"/>
    </source>
</evidence>
<feature type="region of interest" description="Disordered" evidence="1">
    <location>
        <begin position="115"/>
        <end position="142"/>
    </location>
</feature>
<proteinExistence type="predicted"/>
<keyword evidence="2" id="KW-0472">Membrane</keyword>
<dbReference type="EMBL" id="CAJVCH010570701">
    <property type="protein sequence ID" value="CAG7835635.1"/>
    <property type="molecule type" value="Genomic_DNA"/>
</dbReference>
<dbReference type="AlphaFoldDB" id="A0A8J2PSX4"/>
<keyword evidence="2" id="KW-1133">Transmembrane helix</keyword>
<sequence>LRFQTLKSKILVPKNRNPNTLNQLFLVTEIHSFENWTNISRFKHLLVLLGIITFSLSSKEFVIETLLVLIMKFFVVLSVLLAAVNCQYGGNPVGMGNPSGLGGYPNPNIPNQNMGAYGNPNGQNIGGYGNPNGLPQNTGVNPNIPYNPNGPGQNVVYNPNGMGQNTGYGNPGGLNPNMNYNPNVPGQNVGYGQQGPIQQGMGGNAYGVPANGQGVANNIPQNPLVGQGYLANQKPVSGVPAIPNYGQNQGFPAPVIVLVFHIIFLTYVFKVTIL</sequence>
<dbReference type="Proteomes" id="UP000708208">
    <property type="component" value="Unassembled WGS sequence"/>
</dbReference>
<accession>A0A8J2PSX4</accession>
<evidence type="ECO:0000313" key="4">
    <source>
        <dbReference type="Proteomes" id="UP000708208"/>
    </source>
</evidence>
<reference evidence="3" key="1">
    <citation type="submission" date="2021-06" db="EMBL/GenBank/DDBJ databases">
        <authorList>
            <person name="Hodson N. C."/>
            <person name="Mongue J. A."/>
            <person name="Jaron S. K."/>
        </authorList>
    </citation>
    <scope>NUCLEOTIDE SEQUENCE</scope>
</reference>
<feature type="transmembrane region" description="Helical" evidence="2">
    <location>
        <begin position="251"/>
        <end position="269"/>
    </location>
</feature>
<name>A0A8J2PSX4_9HEXA</name>
<comment type="caution">
    <text evidence="3">The sequence shown here is derived from an EMBL/GenBank/DDBJ whole genome shotgun (WGS) entry which is preliminary data.</text>
</comment>
<keyword evidence="4" id="KW-1185">Reference proteome</keyword>
<evidence type="ECO:0000313" key="3">
    <source>
        <dbReference type="EMBL" id="CAG7835635.1"/>
    </source>
</evidence>
<evidence type="ECO:0000256" key="2">
    <source>
        <dbReference type="SAM" id="Phobius"/>
    </source>
</evidence>
<feature type="non-terminal residue" evidence="3">
    <location>
        <position position="1"/>
    </location>
</feature>
<protein>
    <submittedName>
        <fullName evidence="3">Uncharacterized protein</fullName>
    </submittedName>
</protein>
<feature type="transmembrane region" description="Helical" evidence="2">
    <location>
        <begin position="61"/>
        <end position="84"/>
    </location>
</feature>
<gene>
    <name evidence="3" type="ORF">AFUS01_LOCUS44978</name>
</gene>